<accession>A0A396IT73</accession>
<comment type="caution">
    <text evidence="3">The sequence shown here is derived from an EMBL/GenBank/DDBJ whole genome shotgun (WGS) entry which is preliminary data.</text>
</comment>
<dbReference type="InterPro" id="IPR009810">
    <property type="entry name" value="Nodulin_late_dom"/>
</dbReference>
<protein>
    <submittedName>
        <fullName evidence="3">Putative Late nodulin</fullName>
    </submittedName>
</protein>
<dbReference type="GO" id="GO:0046872">
    <property type="term" value="F:metal ion binding"/>
    <property type="evidence" value="ECO:0007669"/>
    <property type="project" value="InterPro"/>
</dbReference>
<sequence>MHMEENMVEIIKFIYVMVNFISVFLVSMNVEGRKCKQDSDCPEYICTFPWKPTCVEAYFLMYNRQNYCTCT</sequence>
<evidence type="ECO:0000313" key="3">
    <source>
        <dbReference type="EMBL" id="RHN67901.1"/>
    </source>
</evidence>
<dbReference type="Pfam" id="PF07127">
    <property type="entry name" value="Nodulin_late"/>
    <property type="match status" value="1"/>
</dbReference>
<dbReference type="Proteomes" id="UP000265566">
    <property type="component" value="Chromosome 3"/>
</dbReference>
<organism evidence="3">
    <name type="scientific">Medicago truncatula</name>
    <name type="common">Barrel medic</name>
    <name type="synonym">Medicago tribuloides</name>
    <dbReference type="NCBI Taxonomy" id="3880"/>
    <lineage>
        <taxon>Eukaryota</taxon>
        <taxon>Viridiplantae</taxon>
        <taxon>Streptophyta</taxon>
        <taxon>Embryophyta</taxon>
        <taxon>Tracheophyta</taxon>
        <taxon>Spermatophyta</taxon>
        <taxon>Magnoliopsida</taxon>
        <taxon>eudicotyledons</taxon>
        <taxon>Gunneridae</taxon>
        <taxon>Pentapetalae</taxon>
        <taxon>rosids</taxon>
        <taxon>fabids</taxon>
        <taxon>Fabales</taxon>
        <taxon>Fabaceae</taxon>
        <taxon>Papilionoideae</taxon>
        <taxon>50 kb inversion clade</taxon>
        <taxon>NPAAA clade</taxon>
        <taxon>Hologalegina</taxon>
        <taxon>IRL clade</taxon>
        <taxon>Trifolieae</taxon>
        <taxon>Medicago</taxon>
    </lineage>
</organism>
<keyword evidence="1" id="KW-1133">Transmembrane helix</keyword>
<evidence type="ECO:0000256" key="1">
    <source>
        <dbReference type="SAM" id="Phobius"/>
    </source>
</evidence>
<dbReference type="AlphaFoldDB" id="A0A396IT73"/>
<keyword evidence="1" id="KW-0472">Membrane</keyword>
<feature type="transmembrane region" description="Helical" evidence="1">
    <location>
        <begin position="12"/>
        <end position="30"/>
    </location>
</feature>
<evidence type="ECO:0000259" key="2">
    <source>
        <dbReference type="Pfam" id="PF07127"/>
    </source>
</evidence>
<dbReference type="EMBL" id="PSQE01000003">
    <property type="protein sequence ID" value="RHN67901.1"/>
    <property type="molecule type" value="Genomic_DNA"/>
</dbReference>
<feature type="domain" description="Late nodulin" evidence="2">
    <location>
        <begin position="7"/>
        <end position="56"/>
    </location>
</feature>
<name>A0A396IT73_MEDTR</name>
<dbReference type="Gramene" id="rna16150">
    <property type="protein sequence ID" value="RHN67901.1"/>
    <property type="gene ID" value="gene16150"/>
</dbReference>
<reference evidence="3" key="1">
    <citation type="journal article" date="2018" name="Nat. Plants">
        <title>Whole-genome landscape of Medicago truncatula symbiotic genes.</title>
        <authorList>
            <person name="Pecrix Y."/>
            <person name="Gamas P."/>
            <person name="Carrere S."/>
        </authorList>
    </citation>
    <scope>NUCLEOTIDE SEQUENCE</scope>
    <source>
        <tissue evidence="3">Leaves</tissue>
    </source>
</reference>
<gene>
    <name evidence="3" type="ORF">MtrunA17_Chr3g0107781</name>
</gene>
<keyword evidence="1" id="KW-0812">Transmembrane</keyword>
<proteinExistence type="predicted"/>